<protein>
    <recommendedName>
        <fullName evidence="3">Reverse transcriptase domain-containing protein</fullName>
    </recommendedName>
</protein>
<dbReference type="PANTHER" id="PTHR46890">
    <property type="entry name" value="NON-LTR RETROLELEMENT REVERSE TRANSCRIPTASE-LIKE PROTEIN-RELATED"/>
    <property type="match status" value="1"/>
</dbReference>
<organism evidence="1 2">
    <name type="scientific">Cuscuta campestris</name>
    <dbReference type="NCBI Taxonomy" id="132261"/>
    <lineage>
        <taxon>Eukaryota</taxon>
        <taxon>Viridiplantae</taxon>
        <taxon>Streptophyta</taxon>
        <taxon>Embryophyta</taxon>
        <taxon>Tracheophyta</taxon>
        <taxon>Spermatophyta</taxon>
        <taxon>Magnoliopsida</taxon>
        <taxon>eudicotyledons</taxon>
        <taxon>Gunneridae</taxon>
        <taxon>Pentapetalae</taxon>
        <taxon>asterids</taxon>
        <taxon>lamiids</taxon>
        <taxon>Solanales</taxon>
        <taxon>Convolvulaceae</taxon>
        <taxon>Cuscuteae</taxon>
        <taxon>Cuscuta</taxon>
        <taxon>Cuscuta subgen. Grammica</taxon>
        <taxon>Cuscuta sect. Cleistogrammica</taxon>
    </lineage>
</organism>
<dbReference type="AlphaFoldDB" id="A0A484LIX6"/>
<name>A0A484LIX6_9ASTE</name>
<dbReference type="EMBL" id="OOIL02001465">
    <property type="protein sequence ID" value="VFQ76026.1"/>
    <property type="molecule type" value="Genomic_DNA"/>
</dbReference>
<proteinExistence type="predicted"/>
<gene>
    <name evidence="1" type="ORF">CCAM_LOCUS17802</name>
</gene>
<keyword evidence="2" id="KW-1185">Reference proteome</keyword>
<reference evidence="1 2" key="1">
    <citation type="submission" date="2018-04" db="EMBL/GenBank/DDBJ databases">
        <authorList>
            <person name="Vogel A."/>
        </authorList>
    </citation>
    <scope>NUCLEOTIDE SEQUENCE [LARGE SCALE GENOMIC DNA]</scope>
</reference>
<evidence type="ECO:0000313" key="1">
    <source>
        <dbReference type="EMBL" id="VFQ76026.1"/>
    </source>
</evidence>
<accession>A0A484LIX6</accession>
<dbReference type="PANTHER" id="PTHR46890:SF28">
    <property type="entry name" value="REVERSE TRANSCRIPTASE DOMAIN-CONTAINING PROTEIN"/>
    <property type="match status" value="1"/>
</dbReference>
<sequence length="296" mass="33380">MKKSIVVVEYIDDGVLDSKEISSFFVFFFEIEGAEGDDGIAARQRWELTRVLDCVPNLVTEEDNHTLVAQPDMEETKNAVFALDPNSAAGPDGFTRKFYQSCWSIINKDILLMVQGFFLGDYFSKGISHTSIILLPKVECPNTFADFRPISLCNFSSKIVSKRLQQQASCLFSQPKGIPPLNHLAFADDMIIFTFGEGKAIHLIMQDLHTYVQESPLPPNATVALIPRIIHLVGKEAAEAASRKWPSLNEVLPHWKRVFNLSGTLPKSFMIKKVLIIDKHNLFKSKSKCYNDKHED</sequence>
<evidence type="ECO:0000313" key="2">
    <source>
        <dbReference type="Proteomes" id="UP000595140"/>
    </source>
</evidence>
<evidence type="ECO:0008006" key="3">
    <source>
        <dbReference type="Google" id="ProtNLM"/>
    </source>
</evidence>
<dbReference type="Proteomes" id="UP000595140">
    <property type="component" value="Unassembled WGS sequence"/>
</dbReference>
<dbReference type="InterPro" id="IPR052343">
    <property type="entry name" value="Retrotransposon-Effector_Assoc"/>
</dbReference>
<dbReference type="OrthoDB" id="1937198at2759"/>